<dbReference type="SUPFAM" id="SSF48264">
    <property type="entry name" value="Cytochrome P450"/>
    <property type="match status" value="1"/>
</dbReference>
<name>A0ABR0EKN4_ZASCE</name>
<comment type="cofactor">
    <cofactor evidence="1">
        <name>heme</name>
        <dbReference type="ChEBI" id="CHEBI:30413"/>
    </cofactor>
</comment>
<evidence type="ECO:0000256" key="1">
    <source>
        <dbReference type="ARBA" id="ARBA00001971"/>
    </source>
</evidence>
<dbReference type="PANTHER" id="PTHR24305">
    <property type="entry name" value="CYTOCHROME P450"/>
    <property type="match status" value="1"/>
</dbReference>
<dbReference type="InterPro" id="IPR002401">
    <property type="entry name" value="Cyt_P450_E_grp-I"/>
</dbReference>
<dbReference type="Gene3D" id="1.10.630.10">
    <property type="entry name" value="Cytochrome P450"/>
    <property type="match status" value="1"/>
</dbReference>
<comment type="caution">
    <text evidence="9">The sequence shown here is derived from an EMBL/GenBank/DDBJ whole genome shotgun (WGS) entry which is preliminary data.</text>
</comment>
<keyword evidence="3" id="KW-0349">Heme</keyword>
<evidence type="ECO:0000256" key="7">
    <source>
        <dbReference type="ARBA" id="ARBA00023033"/>
    </source>
</evidence>
<keyword evidence="5" id="KW-0560">Oxidoreductase</keyword>
<evidence type="ECO:0000256" key="2">
    <source>
        <dbReference type="ARBA" id="ARBA00010617"/>
    </source>
</evidence>
<dbReference type="PANTHER" id="PTHR24305:SF237">
    <property type="entry name" value="CYTOCHROME P450 MONOOXYGENASE ATNE-RELATED"/>
    <property type="match status" value="1"/>
</dbReference>
<sequence length="526" mass="59345">MEVAGKMIDFVQRTPLSSFTLGAFLLPASLLACLFVYRLLFHPLAKIPGPLSQKLSGFARVWQCRQGDRFLREMEAHDRYGSVVRIAPNAVCFNTLSALQTIYTKDSNVFKGDEFYGLLDGGSEGGRSIMMEADNTAHAARRRVLDKSLPPRDQAFRDLNALSKSFAEVVFHEGSAEDKGWSETVDIAPIAAWFSFDLIGTIAFGSPLDMLHDKQYRWMPKCLQSASIFLFWGGYSPFLGFWQWVLGTSIPSMLRLQTLQDAQRYADFADWMLHRRAEKLKAEEDLESKRADIFQGLLRSKLYNELEMRADSSLLIAAGSDAIRLTLAATVFYWLKNPDTFDKAAAEIRSSVSSPEEVSESVLASLKYLRACIDETMRLSPAKPSSLPREVMEGGIVVDGIHVPKGATVGVSVYALHHDPEIYPEPYSYNPERWLKQPQDRRMQAAFCPFLKGPRACPGKAMAYFAMQLALFHIVWRYDIRAPDGVVKAGEDGSRHRLRRREGEYQFNDWVLGYADGPEVQFKARD</sequence>
<evidence type="ECO:0000256" key="4">
    <source>
        <dbReference type="ARBA" id="ARBA00022723"/>
    </source>
</evidence>
<keyword evidence="8" id="KW-0472">Membrane</keyword>
<evidence type="ECO:0000256" key="5">
    <source>
        <dbReference type="ARBA" id="ARBA00023002"/>
    </source>
</evidence>
<protein>
    <recommendedName>
        <fullName evidence="11">Cytochrome P450</fullName>
    </recommendedName>
</protein>
<evidence type="ECO:0000256" key="3">
    <source>
        <dbReference type="ARBA" id="ARBA00022617"/>
    </source>
</evidence>
<keyword evidence="10" id="KW-1185">Reference proteome</keyword>
<reference evidence="9 10" key="1">
    <citation type="journal article" date="2023" name="G3 (Bethesda)">
        <title>A chromosome-level genome assembly of Zasmidium syzygii isolated from banana leaves.</title>
        <authorList>
            <person name="van Westerhoven A.C."/>
            <person name="Mehrabi R."/>
            <person name="Talebi R."/>
            <person name="Steentjes M.B.F."/>
            <person name="Corcolon B."/>
            <person name="Chong P.A."/>
            <person name="Kema G.H.J."/>
            <person name="Seidl M.F."/>
        </authorList>
    </citation>
    <scope>NUCLEOTIDE SEQUENCE [LARGE SCALE GENOMIC DNA]</scope>
    <source>
        <strain evidence="9 10">P124</strain>
    </source>
</reference>
<feature type="transmembrane region" description="Helical" evidence="8">
    <location>
        <begin position="226"/>
        <end position="245"/>
    </location>
</feature>
<keyword evidence="6" id="KW-0408">Iron</keyword>
<dbReference type="PROSITE" id="PS51257">
    <property type="entry name" value="PROKAR_LIPOPROTEIN"/>
    <property type="match status" value="1"/>
</dbReference>
<dbReference type="InterPro" id="IPR050121">
    <property type="entry name" value="Cytochrome_P450_monoxygenase"/>
</dbReference>
<keyword evidence="8" id="KW-0812">Transmembrane</keyword>
<evidence type="ECO:0008006" key="11">
    <source>
        <dbReference type="Google" id="ProtNLM"/>
    </source>
</evidence>
<dbReference type="InterPro" id="IPR036396">
    <property type="entry name" value="Cyt_P450_sf"/>
</dbReference>
<evidence type="ECO:0000256" key="8">
    <source>
        <dbReference type="SAM" id="Phobius"/>
    </source>
</evidence>
<keyword evidence="7" id="KW-0503">Monooxygenase</keyword>
<keyword evidence="4" id="KW-0479">Metal-binding</keyword>
<keyword evidence="8" id="KW-1133">Transmembrane helix</keyword>
<dbReference type="PRINTS" id="PR00463">
    <property type="entry name" value="EP450I"/>
</dbReference>
<feature type="transmembrane region" description="Helical" evidence="8">
    <location>
        <begin position="16"/>
        <end position="37"/>
    </location>
</feature>
<dbReference type="Pfam" id="PF00067">
    <property type="entry name" value="p450"/>
    <property type="match status" value="1"/>
</dbReference>
<comment type="similarity">
    <text evidence="2">Belongs to the cytochrome P450 family.</text>
</comment>
<accession>A0ABR0EKN4</accession>
<evidence type="ECO:0000256" key="6">
    <source>
        <dbReference type="ARBA" id="ARBA00023004"/>
    </source>
</evidence>
<gene>
    <name evidence="9" type="ORF">PRZ48_005552</name>
</gene>
<dbReference type="Proteomes" id="UP001305779">
    <property type="component" value="Unassembled WGS sequence"/>
</dbReference>
<proteinExistence type="inferred from homology"/>
<dbReference type="InterPro" id="IPR001128">
    <property type="entry name" value="Cyt_P450"/>
</dbReference>
<evidence type="ECO:0000313" key="9">
    <source>
        <dbReference type="EMBL" id="KAK4502129.1"/>
    </source>
</evidence>
<organism evidence="9 10">
    <name type="scientific">Zasmidium cellare</name>
    <name type="common">Wine cellar mold</name>
    <name type="synonym">Racodium cellare</name>
    <dbReference type="NCBI Taxonomy" id="395010"/>
    <lineage>
        <taxon>Eukaryota</taxon>
        <taxon>Fungi</taxon>
        <taxon>Dikarya</taxon>
        <taxon>Ascomycota</taxon>
        <taxon>Pezizomycotina</taxon>
        <taxon>Dothideomycetes</taxon>
        <taxon>Dothideomycetidae</taxon>
        <taxon>Mycosphaerellales</taxon>
        <taxon>Mycosphaerellaceae</taxon>
        <taxon>Zasmidium</taxon>
    </lineage>
</organism>
<evidence type="ECO:0000313" key="10">
    <source>
        <dbReference type="Proteomes" id="UP001305779"/>
    </source>
</evidence>
<dbReference type="EMBL" id="JAXOVC010000004">
    <property type="protein sequence ID" value="KAK4502129.1"/>
    <property type="molecule type" value="Genomic_DNA"/>
</dbReference>